<keyword evidence="2" id="KW-1185">Reference proteome</keyword>
<reference evidence="2" key="1">
    <citation type="submission" date="2018-05" db="EMBL/GenBank/DDBJ databases">
        <title>Zavarzinia sp. HR-AS.</title>
        <authorList>
            <person name="Lee Y."/>
            <person name="Jeon C.O."/>
        </authorList>
    </citation>
    <scope>NUCLEOTIDE SEQUENCE [LARGE SCALE GENOMIC DNA]</scope>
    <source>
        <strain evidence="2">DSM 1231</strain>
    </source>
</reference>
<dbReference type="EMBL" id="QGLF01000004">
    <property type="protein sequence ID" value="PWR19878.1"/>
    <property type="molecule type" value="Genomic_DNA"/>
</dbReference>
<sequence length="88" mass="9925">MQPDFSAAISLTVQQIELMRREIQASVLDTMMTVNQRFLDRQLKQDDFALAHEIARVLKDGLSLAENVVFQLRQNADAPAPARAAKEE</sequence>
<dbReference type="RefSeq" id="WP_109922053.1">
    <property type="nucleotide sequence ID" value="NZ_QGLF01000004.1"/>
</dbReference>
<evidence type="ECO:0000313" key="2">
    <source>
        <dbReference type="Proteomes" id="UP000246077"/>
    </source>
</evidence>
<evidence type="ECO:0000313" key="1">
    <source>
        <dbReference type="EMBL" id="PWR19878.1"/>
    </source>
</evidence>
<protein>
    <submittedName>
        <fullName evidence="1">Uncharacterized protein</fullName>
    </submittedName>
</protein>
<dbReference type="Proteomes" id="UP000246077">
    <property type="component" value="Unassembled WGS sequence"/>
</dbReference>
<dbReference type="AlphaFoldDB" id="A0A317DYP9"/>
<organism evidence="1 2">
    <name type="scientific">Zavarzinia compransoris</name>
    <dbReference type="NCBI Taxonomy" id="1264899"/>
    <lineage>
        <taxon>Bacteria</taxon>
        <taxon>Pseudomonadati</taxon>
        <taxon>Pseudomonadota</taxon>
        <taxon>Alphaproteobacteria</taxon>
        <taxon>Rhodospirillales</taxon>
        <taxon>Zavarziniaceae</taxon>
        <taxon>Zavarzinia</taxon>
    </lineage>
</organism>
<proteinExistence type="predicted"/>
<accession>A0A317DYP9</accession>
<dbReference type="OrthoDB" id="9952817at2"/>
<comment type="caution">
    <text evidence="1">The sequence shown here is derived from an EMBL/GenBank/DDBJ whole genome shotgun (WGS) entry which is preliminary data.</text>
</comment>
<gene>
    <name evidence="1" type="ORF">DKG75_15600</name>
</gene>
<name>A0A317DYP9_9PROT</name>